<proteinExistence type="inferred from homology"/>
<keyword evidence="4 8" id="KW-0479">Metal-binding</keyword>
<dbReference type="SUPFAM" id="SSF53187">
    <property type="entry name" value="Zn-dependent exopeptidases"/>
    <property type="match status" value="1"/>
</dbReference>
<evidence type="ECO:0000256" key="3">
    <source>
        <dbReference type="ARBA" id="ARBA00022670"/>
    </source>
</evidence>
<dbReference type="GO" id="GO:0004177">
    <property type="term" value="F:aminopeptidase activity"/>
    <property type="evidence" value="ECO:0007669"/>
    <property type="project" value="UniProtKB-UniRule"/>
</dbReference>
<dbReference type="PANTHER" id="PTHR32481">
    <property type="entry name" value="AMINOPEPTIDASE"/>
    <property type="match status" value="1"/>
</dbReference>
<keyword evidence="5" id="KW-0378">Hydrolase</keyword>
<organism evidence="9 10">
    <name type="scientific">Butyricicoccus pullicaecorum</name>
    <dbReference type="NCBI Taxonomy" id="501571"/>
    <lineage>
        <taxon>Bacteria</taxon>
        <taxon>Bacillati</taxon>
        <taxon>Bacillota</taxon>
        <taxon>Clostridia</taxon>
        <taxon>Eubacteriales</taxon>
        <taxon>Butyricicoccaceae</taxon>
        <taxon>Butyricicoccus</taxon>
    </lineage>
</organism>
<evidence type="ECO:0000256" key="8">
    <source>
        <dbReference type="PIRSR" id="PIRSR001123-2"/>
    </source>
</evidence>
<dbReference type="Pfam" id="PF05343">
    <property type="entry name" value="Peptidase_M42"/>
    <property type="match status" value="1"/>
</dbReference>
<dbReference type="PANTHER" id="PTHR32481:SF0">
    <property type="entry name" value="AMINOPEPTIDASE YPDE-RELATED"/>
    <property type="match status" value="1"/>
</dbReference>
<sequence length="390" mass="42762">MILSISIHLTRFLIVSQAQNDYNKDRNFTTKGEFALHEIEQAMPEASMRTWIEQLTAIPMVCGFERAQSERVRELFAPLCDEIEVDRFGNVIGRIRSGKPDAKTVLLDAHLDQIGFVVTEMLDHGFLRFQSVGGVDPRMLLGAEVTIGAPEGELYGIVACKPPHLLAANESDKAVPIHEMVIDTGLLDAKSKIPVGTPIWFPADKAHMPKLSKDSITGPSLDDRAGAAAIAYALQKLRKVDLSVDVAVLLSVQEEVTSLGATLGTFHIRPDYAIAVDVSHAKTPDASDQFEYGGGVMIGMGPNMSRALTRALIRTAKAEDMDYQIEVMEGNTGTNAWEMQIIGTGTAQAILSIPLRYMHTPIETIKLSDAESVGDLMYHFLRQFDGEVRL</sequence>
<feature type="active site" description="Proton acceptor" evidence="7">
    <location>
        <position position="254"/>
    </location>
</feature>
<evidence type="ECO:0000256" key="7">
    <source>
        <dbReference type="PIRSR" id="PIRSR001123-1"/>
    </source>
</evidence>
<dbReference type="InterPro" id="IPR023367">
    <property type="entry name" value="Peptidase_M42_dom2"/>
</dbReference>
<comment type="cofactor">
    <cofactor evidence="8">
        <name>a divalent metal cation</name>
        <dbReference type="ChEBI" id="CHEBI:60240"/>
    </cofactor>
    <text evidence="8">Binds 2 divalent metal cations per subunit.</text>
</comment>
<feature type="binding site" evidence="8">
    <location>
        <position position="255"/>
    </location>
    <ligand>
        <name>Zn(2+)</name>
        <dbReference type="ChEBI" id="CHEBI:29105"/>
        <label>2</label>
    </ligand>
</feature>
<accession>A0A1Y4LV80</accession>
<evidence type="ECO:0008006" key="11">
    <source>
        <dbReference type="Google" id="ProtNLM"/>
    </source>
</evidence>
<keyword evidence="3" id="KW-0645">Protease</keyword>
<reference evidence="10" key="1">
    <citation type="submission" date="2017-04" db="EMBL/GenBank/DDBJ databases">
        <title>Function of individual gut microbiota members based on whole genome sequencing of pure cultures obtained from chicken caecum.</title>
        <authorList>
            <person name="Medvecky M."/>
            <person name="Cejkova D."/>
            <person name="Polansky O."/>
            <person name="Karasova D."/>
            <person name="Kubasova T."/>
            <person name="Cizek A."/>
            <person name="Rychlik I."/>
        </authorList>
    </citation>
    <scope>NUCLEOTIDE SEQUENCE [LARGE SCALE GENOMIC DNA]</scope>
    <source>
        <strain evidence="10">An179</strain>
    </source>
</reference>
<dbReference type="AlphaFoldDB" id="A0A1Y4LV80"/>
<feature type="binding site" evidence="8">
    <location>
        <position position="110"/>
    </location>
    <ligand>
        <name>Zn(2+)</name>
        <dbReference type="ChEBI" id="CHEBI:29105"/>
        <label>1</label>
    </ligand>
</feature>
<dbReference type="EMBL" id="NFKL01000006">
    <property type="protein sequence ID" value="OUP59509.1"/>
    <property type="molecule type" value="Genomic_DNA"/>
</dbReference>
<dbReference type="STRING" id="501571.GCA_900143195_02806"/>
<feature type="binding site" evidence="8">
    <location>
        <position position="359"/>
    </location>
    <ligand>
        <name>Zn(2+)</name>
        <dbReference type="ChEBI" id="CHEBI:29105"/>
        <label>2</label>
    </ligand>
</feature>
<dbReference type="Gene3D" id="3.40.630.10">
    <property type="entry name" value="Zn peptidases"/>
    <property type="match status" value="1"/>
</dbReference>
<feature type="binding site" evidence="8">
    <location>
        <position position="222"/>
    </location>
    <ligand>
        <name>Zn(2+)</name>
        <dbReference type="ChEBI" id="CHEBI:29105"/>
        <label>1</label>
    </ligand>
</feature>
<feature type="binding site" evidence="8">
    <location>
        <position position="222"/>
    </location>
    <ligand>
        <name>Zn(2+)</name>
        <dbReference type="ChEBI" id="CHEBI:29105"/>
        <label>2</label>
    </ligand>
</feature>
<evidence type="ECO:0000256" key="4">
    <source>
        <dbReference type="ARBA" id="ARBA00022723"/>
    </source>
</evidence>
<dbReference type="InterPro" id="IPR051464">
    <property type="entry name" value="Peptidase_M42_aminopept"/>
</dbReference>
<dbReference type="Gene3D" id="2.40.30.40">
    <property type="entry name" value="Peptidase M42, domain 2"/>
    <property type="match status" value="1"/>
</dbReference>
<feature type="binding site" evidence="8">
    <location>
        <position position="277"/>
    </location>
    <ligand>
        <name>Zn(2+)</name>
        <dbReference type="ChEBI" id="CHEBI:29105"/>
        <label>1</label>
    </ligand>
</feature>
<dbReference type="PIRSF" id="PIRSF001123">
    <property type="entry name" value="PepA_GA"/>
    <property type="match status" value="1"/>
</dbReference>
<evidence type="ECO:0000313" key="9">
    <source>
        <dbReference type="EMBL" id="OUP59509.1"/>
    </source>
</evidence>
<name>A0A1Y4LV80_9FIRM</name>
<evidence type="ECO:0000256" key="5">
    <source>
        <dbReference type="ARBA" id="ARBA00022801"/>
    </source>
</evidence>
<comment type="similarity">
    <text evidence="1 6">Belongs to the peptidase M42 family.</text>
</comment>
<dbReference type="SUPFAM" id="SSF101821">
    <property type="entry name" value="Aminopeptidase/glucanase lid domain"/>
    <property type="match status" value="1"/>
</dbReference>
<dbReference type="GO" id="GO:0046872">
    <property type="term" value="F:metal ion binding"/>
    <property type="evidence" value="ECO:0007669"/>
    <property type="project" value="UniProtKB-UniRule"/>
</dbReference>
<evidence type="ECO:0000256" key="2">
    <source>
        <dbReference type="ARBA" id="ARBA00022438"/>
    </source>
</evidence>
<comment type="caution">
    <text evidence="9">The sequence shown here is derived from an EMBL/GenBank/DDBJ whole genome shotgun (WGS) entry which is preliminary data.</text>
</comment>
<protein>
    <recommendedName>
        <fullName evidence="11">Peptidase M42</fullName>
    </recommendedName>
</protein>
<dbReference type="InterPro" id="IPR008007">
    <property type="entry name" value="Peptidase_M42"/>
</dbReference>
<dbReference type="Proteomes" id="UP000195326">
    <property type="component" value="Unassembled WGS sequence"/>
</dbReference>
<dbReference type="GO" id="GO:0006508">
    <property type="term" value="P:proteolysis"/>
    <property type="evidence" value="ECO:0007669"/>
    <property type="project" value="UniProtKB-KW"/>
</dbReference>
<evidence type="ECO:0000256" key="1">
    <source>
        <dbReference type="ARBA" id="ARBA00006272"/>
    </source>
</evidence>
<keyword evidence="2" id="KW-0031">Aminopeptidase</keyword>
<evidence type="ECO:0000313" key="10">
    <source>
        <dbReference type="Proteomes" id="UP000195326"/>
    </source>
</evidence>
<gene>
    <name evidence="9" type="ORF">B5F15_05520</name>
</gene>
<evidence type="ECO:0000256" key="6">
    <source>
        <dbReference type="PIRNR" id="PIRNR001123"/>
    </source>
</evidence>